<dbReference type="RefSeq" id="WP_221290261.1">
    <property type="nucleotide sequence ID" value="NZ_AP024597.1"/>
</dbReference>
<evidence type="ECO:0000259" key="2">
    <source>
        <dbReference type="Pfam" id="PF03787"/>
    </source>
</evidence>
<proteinExistence type="predicted"/>
<dbReference type="PANTHER" id="PTHR36700:SF1">
    <property type="entry name" value="CRISPR SYSTEM CMR SUBUNIT CMR4"/>
    <property type="match status" value="1"/>
</dbReference>
<evidence type="ECO:0000313" key="4">
    <source>
        <dbReference type="Proteomes" id="UP000825123"/>
    </source>
</evidence>
<gene>
    <name evidence="3" type="ORF">KN1_13430</name>
</gene>
<keyword evidence="4" id="KW-1185">Reference proteome</keyword>
<dbReference type="GeneID" id="66163070"/>
<dbReference type="PANTHER" id="PTHR36700">
    <property type="entry name" value="CRISPR SYSTEM CMR SUBUNIT CMR4"/>
    <property type="match status" value="1"/>
</dbReference>
<name>A0A8D5U5U2_9CREN</name>
<dbReference type="Pfam" id="PF03787">
    <property type="entry name" value="RAMPs"/>
    <property type="match status" value="1"/>
</dbReference>
<dbReference type="InterPro" id="IPR005537">
    <property type="entry name" value="RAMP_III_fam"/>
</dbReference>
<dbReference type="AlphaFoldDB" id="A0A8D5U5U2"/>
<accession>A0A8D5U5U2</accession>
<feature type="domain" description="CRISPR type III-associated protein" evidence="2">
    <location>
        <begin position="13"/>
        <end position="297"/>
    </location>
</feature>
<evidence type="ECO:0000256" key="1">
    <source>
        <dbReference type="ARBA" id="ARBA00023118"/>
    </source>
</evidence>
<dbReference type="NCBIfam" id="TIGR02580">
    <property type="entry name" value="cas_RAMP_Cmr4"/>
    <property type="match status" value="1"/>
</dbReference>
<sequence length="301" mass="32482">MSNGIKPIPLLVYVISPLHVGTGRSSGVVDLPIQRDPFNYPIVYSSSFKGALKSHCSSLYDQAINDGRINCNKAPLCCCLFGPESGDDTGSGVVTVTDLIPLFVPVPSITHGYIYVTSKYLINRALDVLGLSDKDDLTALLTGMAGVEGGKVDVAGMTKPLMGPKSDTAKKALGAVAGLGKLTEKLNEGIVILDDAEGSEVLERSYIRVTRNKIDISKKVVEDRALWTEEYLPQGTVMFSMIIPSVPKENKYCGEKTCEGGCFNEKLKEYRGKVGKGNNWFYINLGGKETIGKGIVKVAFF</sequence>
<dbReference type="Proteomes" id="UP000825123">
    <property type="component" value="Chromosome"/>
</dbReference>
<dbReference type="GO" id="GO:0051607">
    <property type="term" value="P:defense response to virus"/>
    <property type="evidence" value="ECO:0007669"/>
    <property type="project" value="UniProtKB-KW"/>
</dbReference>
<dbReference type="InterPro" id="IPR013410">
    <property type="entry name" value="CRISPR-assoc_RAMP_Cmr4"/>
</dbReference>
<reference evidence="3 4" key="1">
    <citation type="submission" date="2021-04" db="EMBL/GenBank/DDBJ databases">
        <title>Complete genome sequence of Stygiolobus sp. KN-1.</title>
        <authorList>
            <person name="Nakamura K."/>
            <person name="Sakai H."/>
            <person name="Kurosawa N."/>
        </authorList>
    </citation>
    <scope>NUCLEOTIDE SEQUENCE [LARGE SCALE GENOMIC DNA]</scope>
    <source>
        <strain evidence="3 4">KN-1</strain>
    </source>
</reference>
<evidence type="ECO:0000313" key="3">
    <source>
        <dbReference type="EMBL" id="BCU70046.1"/>
    </source>
</evidence>
<dbReference type="KEGG" id="csty:KN1_13430"/>
<keyword evidence="1" id="KW-0051">Antiviral defense</keyword>
<dbReference type="EMBL" id="AP024597">
    <property type="protein sequence ID" value="BCU70046.1"/>
    <property type="molecule type" value="Genomic_DNA"/>
</dbReference>
<organism evidence="3 4">
    <name type="scientific">Stygiolobus caldivivus</name>
    <dbReference type="NCBI Taxonomy" id="2824673"/>
    <lineage>
        <taxon>Archaea</taxon>
        <taxon>Thermoproteota</taxon>
        <taxon>Thermoprotei</taxon>
        <taxon>Sulfolobales</taxon>
        <taxon>Sulfolobaceae</taxon>
        <taxon>Stygiolobus</taxon>
    </lineage>
</organism>
<protein>
    <submittedName>
        <fullName evidence="3">Type III-B CRISPR module RAMP protein Cmr4</fullName>
    </submittedName>
</protein>